<gene>
    <name evidence="2" type="ORF">QJS10_CPB14g01251</name>
</gene>
<feature type="region of interest" description="Disordered" evidence="1">
    <location>
        <begin position="1"/>
        <end position="24"/>
    </location>
</feature>
<sequence>MNFSASNLSLCSQQTPHNPNLQNPNFSIRTLSSSQTNINKTLSFPPKSQISSRPHHISCYTNTTIKQNNLSNYLTTHVANHGSLFSMERPRYSPVLPQAQKGSFPSPMDEIRETHLGKNWVLAKFACFPFGSLFDVKGEIHMGKYRVLSKLAVLLMGGLLFMGRFTSRPVMALSSAPLEEKMETHMRKEDEEDLYVELLEKEPRNVEALKVVVYSKMRKGRVNEAVKYVEKLIDVEPDEVEWRLLQALSYELMGQISKAKRLFKEILKEKPLLLRALHGLALAMHKNHEGPAVFDMLNNALEVAHREERVTEERNIKLLIAQMHVVKGELEEGLKHFQSLVDENPRDFRPYLCQGIVYSLLDKKKEADEQFEIYRSLVPDEFPQRGFLDDVVFSAKTESREHLQKEFDAEFSYKK</sequence>
<comment type="caution">
    <text evidence="2">The sequence shown here is derived from an EMBL/GenBank/DDBJ whole genome shotgun (WGS) entry which is preliminary data.</text>
</comment>
<dbReference type="AlphaFoldDB" id="A0AAV9DCN9"/>
<dbReference type="Pfam" id="PF13174">
    <property type="entry name" value="TPR_6"/>
    <property type="match status" value="1"/>
</dbReference>
<dbReference type="InterPro" id="IPR011990">
    <property type="entry name" value="TPR-like_helical_dom_sf"/>
</dbReference>
<evidence type="ECO:0000313" key="2">
    <source>
        <dbReference type="EMBL" id="KAK1298699.1"/>
    </source>
</evidence>
<reference evidence="2" key="1">
    <citation type="journal article" date="2023" name="Nat. Commun.">
        <title>Diploid and tetraploid genomes of Acorus and the evolution of monocots.</title>
        <authorList>
            <person name="Ma L."/>
            <person name="Liu K.W."/>
            <person name="Li Z."/>
            <person name="Hsiao Y.Y."/>
            <person name="Qi Y."/>
            <person name="Fu T."/>
            <person name="Tang G.D."/>
            <person name="Zhang D."/>
            <person name="Sun W.H."/>
            <person name="Liu D.K."/>
            <person name="Li Y."/>
            <person name="Chen G.Z."/>
            <person name="Liu X.D."/>
            <person name="Liao X.Y."/>
            <person name="Jiang Y.T."/>
            <person name="Yu X."/>
            <person name="Hao Y."/>
            <person name="Huang J."/>
            <person name="Zhao X.W."/>
            <person name="Ke S."/>
            <person name="Chen Y.Y."/>
            <person name="Wu W.L."/>
            <person name="Hsu J.L."/>
            <person name="Lin Y.F."/>
            <person name="Huang M.D."/>
            <person name="Li C.Y."/>
            <person name="Huang L."/>
            <person name="Wang Z.W."/>
            <person name="Zhao X."/>
            <person name="Zhong W.Y."/>
            <person name="Peng D.H."/>
            <person name="Ahmad S."/>
            <person name="Lan S."/>
            <person name="Zhang J.S."/>
            <person name="Tsai W.C."/>
            <person name="Van de Peer Y."/>
            <person name="Liu Z.J."/>
        </authorList>
    </citation>
    <scope>NUCLEOTIDE SEQUENCE</scope>
    <source>
        <strain evidence="2">CP</strain>
    </source>
</reference>
<dbReference type="InterPro" id="IPR019734">
    <property type="entry name" value="TPR_rpt"/>
</dbReference>
<accession>A0AAV9DCN9</accession>
<evidence type="ECO:0008006" key="4">
    <source>
        <dbReference type="Google" id="ProtNLM"/>
    </source>
</evidence>
<evidence type="ECO:0000313" key="3">
    <source>
        <dbReference type="Proteomes" id="UP001180020"/>
    </source>
</evidence>
<dbReference type="Proteomes" id="UP001180020">
    <property type="component" value="Unassembled WGS sequence"/>
</dbReference>
<dbReference type="PANTHER" id="PTHR36350">
    <property type="entry name" value="TRANSMEMBRANE PROTEIN"/>
    <property type="match status" value="1"/>
</dbReference>
<name>A0AAV9DCN9_ACOCL</name>
<evidence type="ECO:0000256" key="1">
    <source>
        <dbReference type="SAM" id="MobiDB-lite"/>
    </source>
</evidence>
<keyword evidence="3" id="KW-1185">Reference proteome</keyword>
<dbReference type="Gene3D" id="1.25.40.10">
    <property type="entry name" value="Tetratricopeptide repeat domain"/>
    <property type="match status" value="1"/>
</dbReference>
<dbReference type="SUPFAM" id="SSF48452">
    <property type="entry name" value="TPR-like"/>
    <property type="match status" value="1"/>
</dbReference>
<protein>
    <recommendedName>
        <fullName evidence="4">Chloroplast lumen common family protein</fullName>
    </recommendedName>
</protein>
<dbReference type="PANTHER" id="PTHR36350:SF3">
    <property type="entry name" value="TRANSMEMBRANE PROTEIN"/>
    <property type="match status" value="1"/>
</dbReference>
<organism evidence="2 3">
    <name type="scientific">Acorus calamus</name>
    <name type="common">Sweet flag</name>
    <dbReference type="NCBI Taxonomy" id="4465"/>
    <lineage>
        <taxon>Eukaryota</taxon>
        <taxon>Viridiplantae</taxon>
        <taxon>Streptophyta</taxon>
        <taxon>Embryophyta</taxon>
        <taxon>Tracheophyta</taxon>
        <taxon>Spermatophyta</taxon>
        <taxon>Magnoliopsida</taxon>
        <taxon>Liliopsida</taxon>
        <taxon>Acoraceae</taxon>
        <taxon>Acorus</taxon>
    </lineage>
</organism>
<proteinExistence type="predicted"/>
<reference evidence="2" key="2">
    <citation type="submission" date="2023-06" db="EMBL/GenBank/DDBJ databases">
        <authorList>
            <person name="Ma L."/>
            <person name="Liu K.-W."/>
            <person name="Li Z."/>
            <person name="Hsiao Y.-Y."/>
            <person name="Qi Y."/>
            <person name="Fu T."/>
            <person name="Tang G."/>
            <person name="Zhang D."/>
            <person name="Sun W.-H."/>
            <person name="Liu D.-K."/>
            <person name="Li Y."/>
            <person name="Chen G.-Z."/>
            <person name="Liu X.-D."/>
            <person name="Liao X.-Y."/>
            <person name="Jiang Y.-T."/>
            <person name="Yu X."/>
            <person name="Hao Y."/>
            <person name="Huang J."/>
            <person name="Zhao X.-W."/>
            <person name="Ke S."/>
            <person name="Chen Y.-Y."/>
            <person name="Wu W.-L."/>
            <person name="Hsu J.-L."/>
            <person name="Lin Y.-F."/>
            <person name="Huang M.-D."/>
            <person name="Li C.-Y."/>
            <person name="Huang L."/>
            <person name="Wang Z.-W."/>
            <person name="Zhao X."/>
            <person name="Zhong W.-Y."/>
            <person name="Peng D.-H."/>
            <person name="Ahmad S."/>
            <person name="Lan S."/>
            <person name="Zhang J.-S."/>
            <person name="Tsai W.-C."/>
            <person name="Van De Peer Y."/>
            <person name="Liu Z.-J."/>
        </authorList>
    </citation>
    <scope>NUCLEOTIDE SEQUENCE</scope>
    <source>
        <strain evidence="2">CP</strain>
        <tissue evidence="2">Leaves</tissue>
    </source>
</reference>
<dbReference type="EMBL" id="JAUJYO010000014">
    <property type="protein sequence ID" value="KAK1298699.1"/>
    <property type="molecule type" value="Genomic_DNA"/>
</dbReference>